<protein>
    <submittedName>
        <fullName evidence="1">Putative high-molecular-weight surface-exposed protein</fullName>
    </submittedName>
</protein>
<feature type="non-terminal residue" evidence="1">
    <location>
        <position position="93"/>
    </location>
</feature>
<evidence type="ECO:0000313" key="1">
    <source>
        <dbReference type="EMBL" id="EFA28824.1"/>
    </source>
</evidence>
<dbReference type="EMBL" id="ABFC01000507">
    <property type="protein sequence ID" value="EFA28824.1"/>
    <property type="molecule type" value="Genomic_DNA"/>
</dbReference>
<proteinExistence type="predicted"/>
<accession>A0A7G2JZT1</accession>
<gene>
    <name evidence="1" type="ORF">HAINFHK1212_1215</name>
</gene>
<comment type="caution">
    <text evidence="1">The sequence shown here is derived from an EMBL/GenBank/DDBJ whole genome shotgun (WGS) entry which is preliminary data.</text>
</comment>
<name>A0A7G2JZT1_HAEIF</name>
<sequence length="93" mass="9588">MNANISSDSGPVNILSAKDIKIKENVEVRGHSVNLNAAGHLTLENQAKVTATMGDAILSGKNISISNSGTVKAEEGNVGVTATQDLTVKENAN</sequence>
<reference evidence="1" key="1">
    <citation type="journal article" date="2010" name="Genomics">
        <title>Tracing phylogenomic events leading to diversity of Haemophilus influenzae and the emergence of Brazilian Purpuric Fever (BPF)-associated clones.</title>
        <authorList>
            <person name="Papazisi L."/>
            <person name="Ratnayake S."/>
            <person name="Remortel B.G."/>
            <person name="Bock G.R."/>
            <person name="Liang W."/>
            <person name="Saeed A.I."/>
            <person name="Liu J."/>
            <person name="Fleischmann R.D."/>
            <person name="Kilian M."/>
            <person name="Peterson S.N."/>
        </authorList>
    </citation>
    <scope>NUCLEOTIDE SEQUENCE [LARGE SCALE GENOMIC DNA]</scope>
    <source>
        <strain evidence="1">HK1212</strain>
    </source>
</reference>
<organism evidence="1">
    <name type="scientific">Haemophilus influenzae HK1212</name>
    <dbReference type="NCBI Taxonomy" id="456482"/>
    <lineage>
        <taxon>Bacteria</taxon>
        <taxon>Pseudomonadati</taxon>
        <taxon>Pseudomonadota</taxon>
        <taxon>Gammaproteobacteria</taxon>
        <taxon>Pasteurellales</taxon>
        <taxon>Pasteurellaceae</taxon>
        <taxon>Haemophilus</taxon>
    </lineage>
</organism>
<dbReference type="AlphaFoldDB" id="A0A7G2JZT1"/>